<reference evidence="6" key="1">
    <citation type="submission" date="2022-10" db="EMBL/GenBank/DDBJ databases">
        <title>Chryseobacterium sp. nov., a novel bacterial species.</title>
        <authorList>
            <person name="Cao Y."/>
        </authorList>
    </citation>
    <scope>NUCLEOTIDE SEQUENCE</scope>
    <source>
        <strain evidence="6">KC 927</strain>
    </source>
</reference>
<name>A0ABT3Y7D5_9FLAO</name>
<feature type="domain" description="Cyclic nucleotide-binding" evidence="4">
    <location>
        <begin position="20"/>
        <end position="119"/>
    </location>
</feature>
<dbReference type="InterPro" id="IPR012318">
    <property type="entry name" value="HTH_CRP"/>
</dbReference>
<evidence type="ECO:0000256" key="1">
    <source>
        <dbReference type="ARBA" id="ARBA00023015"/>
    </source>
</evidence>
<keyword evidence="1" id="KW-0805">Transcription regulation</keyword>
<dbReference type="PROSITE" id="PS50042">
    <property type="entry name" value="CNMP_BINDING_3"/>
    <property type="match status" value="1"/>
</dbReference>
<evidence type="ECO:0000313" key="7">
    <source>
        <dbReference type="Proteomes" id="UP001070176"/>
    </source>
</evidence>
<feature type="domain" description="HTH crp-type" evidence="5">
    <location>
        <begin position="133"/>
        <end position="200"/>
    </location>
</feature>
<accession>A0ABT3Y7D5</accession>
<sequence length="200" mass="23585">MAMLISNQILISFGAEVQSYLPNQFIFNEGNTAKYYYQIKNGTVKLNNYFENGKEFIHGFPFDGHCIGESYLFTENLYAMNAVAITKCEIIRLEKHKFLRILLEEPLLFFKLNEYTADRLHFRYIVSTFLAISDPDIRIKKLLDHIKNYFNHQEKYSFLVPYTRQQLAALVGLRVETVIRSIKKMQKINLLKIDGNKIYY</sequence>
<dbReference type="Proteomes" id="UP001070176">
    <property type="component" value="Unassembled WGS sequence"/>
</dbReference>
<dbReference type="Pfam" id="PF13545">
    <property type="entry name" value="HTH_Crp_2"/>
    <property type="match status" value="1"/>
</dbReference>
<evidence type="ECO:0000256" key="2">
    <source>
        <dbReference type="ARBA" id="ARBA00023125"/>
    </source>
</evidence>
<evidence type="ECO:0000259" key="4">
    <source>
        <dbReference type="PROSITE" id="PS50042"/>
    </source>
</evidence>
<dbReference type="InterPro" id="IPR036390">
    <property type="entry name" value="WH_DNA-bd_sf"/>
</dbReference>
<dbReference type="InterPro" id="IPR000595">
    <property type="entry name" value="cNMP-bd_dom"/>
</dbReference>
<dbReference type="PANTHER" id="PTHR24567">
    <property type="entry name" value="CRP FAMILY TRANSCRIPTIONAL REGULATORY PROTEIN"/>
    <property type="match status" value="1"/>
</dbReference>
<dbReference type="SMART" id="SM00100">
    <property type="entry name" value="cNMP"/>
    <property type="match status" value="1"/>
</dbReference>
<dbReference type="InterPro" id="IPR014710">
    <property type="entry name" value="RmlC-like_jellyroll"/>
</dbReference>
<organism evidence="6 7">
    <name type="scientific">Chryseobacterium luquanense</name>
    <dbReference type="NCBI Taxonomy" id="2983766"/>
    <lineage>
        <taxon>Bacteria</taxon>
        <taxon>Pseudomonadati</taxon>
        <taxon>Bacteroidota</taxon>
        <taxon>Flavobacteriia</taxon>
        <taxon>Flavobacteriales</taxon>
        <taxon>Weeksellaceae</taxon>
        <taxon>Chryseobacterium group</taxon>
        <taxon>Chryseobacterium</taxon>
    </lineage>
</organism>
<dbReference type="InterPro" id="IPR050397">
    <property type="entry name" value="Env_Response_Regulators"/>
</dbReference>
<evidence type="ECO:0000256" key="3">
    <source>
        <dbReference type="ARBA" id="ARBA00023163"/>
    </source>
</evidence>
<dbReference type="Pfam" id="PF00027">
    <property type="entry name" value="cNMP_binding"/>
    <property type="match status" value="1"/>
</dbReference>
<dbReference type="PANTHER" id="PTHR24567:SF28">
    <property type="entry name" value="LISTERIOLYSIN REGULATORY PROTEIN"/>
    <property type="match status" value="1"/>
</dbReference>
<keyword evidence="3" id="KW-0804">Transcription</keyword>
<keyword evidence="2" id="KW-0238">DNA-binding</keyword>
<keyword evidence="7" id="KW-1185">Reference proteome</keyword>
<dbReference type="Gene3D" id="2.60.120.10">
    <property type="entry name" value="Jelly Rolls"/>
    <property type="match status" value="1"/>
</dbReference>
<gene>
    <name evidence="6" type="ORF">OEA66_17115</name>
</gene>
<dbReference type="InterPro" id="IPR018490">
    <property type="entry name" value="cNMP-bd_dom_sf"/>
</dbReference>
<dbReference type="SUPFAM" id="SSF51206">
    <property type="entry name" value="cAMP-binding domain-like"/>
    <property type="match status" value="1"/>
</dbReference>
<protein>
    <submittedName>
        <fullName evidence="6">Crp/Fnr family transcriptional regulator</fullName>
    </submittedName>
</protein>
<evidence type="ECO:0000313" key="6">
    <source>
        <dbReference type="EMBL" id="MCX8534070.1"/>
    </source>
</evidence>
<proteinExistence type="predicted"/>
<dbReference type="EMBL" id="JAOVZV010000020">
    <property type="protein sequence ID" value="MCX8534070.1"/>
    <property type="molecule type" value="Genomic_DNA"/>
</dbReference>
<comment type="caution">
    <text evidence="6">The sequence shown here is derived from an EMBL/GenBank/DDBJ whole genome shotgun (WGS) entry which is preliminary data.</text>
</comment>
<dbReference type="PROSITE" id="PS51063">
    <property type="entry name" value="HTH_CRP_2"/>
    <property type="match status" value="1"/>
</dbReference>
<dbReference type="CDD" id="cd00038">
    <property type="entry name" value="CAP_ED"/>
    <property type="match status" value="1"/>
</dbReference>
<dbReference type="SUPFAM" id="SSF46785">
    <property type="entry name" value="Winged helix' DNA-binding domain"/>
    <property type="match status" value="1"/>
</dbReference>
<evidence type="ECO:0000259" key="5">
    <source>
        <dbReference type="PROSITE" id="PS51063"/>
    </source>
</evidence>